<evidence type="ECO:0000313" key="2">
    <source>
        <dbReference type="Proteomes" id="UP000294581"/>
    </source>
</evidence>
<dbReference type="Proteomes" id="UP000294581">
    <property type="component" value="Unassembled WGS sequence"/>
</dbReference>
<accession>A0A4R8LP25</accession>
<evidence type="ECO:0000313" key="1">
    <source>
        <dbReference type="EMBL" id="TDY46699.1"/>
    </source>
</evidence>
<dbReference type="AlphaFoldDB" id="A0A4R8LP25"/>
<proteinExistence type="predicted"/>
<dbReference type="InterPro" id="IPR035903">
    <property type="entry name" value="HesB-like_dom_sf"/>
</dbReference>
<dbReference type="EMBL" id="SORF01000006">
    <property type="protein sequence ID" value="TDY46699.1"/>
    <property type="molecule type" value="Genomic_DNA"/>
</dbReference>
<gene>
    <name evidence="1" type="ORF">C7445_106125</name>
</gene>
<sequence length="95" mass="10882">MKIVIDPQAAKWMESALKVREGDGVRFKVRYGGQSTIQPGFSLGLSAERPANVAASELRNGRLYFVRDEDAWYFDGRDLYIDYLNDEDGVDYRIE</sequence>
<name>A0A4R8LP25_9BACL</name>
<protein>
    <submittedName>
        <fullName evidence="1">Uncharacterized protein YneR</fullName>
    </submittedName>
</protein>
<keyword evidence="2" id="KW-1185">Reference proteome</keyword>
<comment type="caution">
    <text evidence="1">The sequence shown here is derived from an EMBL/GenBank/DDBJ whole genome shotgun (WGS) entry which is preliminary data.</text>
</comment>
<dbReference type="SUPFAM" id="SSF89360">
    <property type="entry name" value="HesB-like domain"/>
    <property type="match status" value="1"/>
</dbReference>
<dbReference type="RefSeq" id="WP_166669051.1">
    <property type="nucleotide sequence ID" value="NZ_BSUS01000001.1"/>
</dbReference>
<organism evidence="1 2">
    <name type="scientific">Alicyclobacillus sacchari</name>
    <dbReference type="NCBI Taxonomy" id="392010"/>
    <lineage>
        <taxon>Bacteria</taxon>
        <taxon>Bacillati</taxon>
        <taxon>Bacillota</taxon>
        <taxon>Bacilli</taxon>
        <taxon>Bacillales</taxon>
        <taxon>Alicyclobacillaceae</taxon>
        <taxon>Alicyclobacillus</taxon>
    </lineage>
</organism>
<reference evidence="1 2" key="1">
    <citation type="submission" date="2019-03" db="EMBL/GenBank/DDBJ databases">
        <title>Genomic Encyclopedia of Type Strains, Phase IV (KMG-IV): sequencing the most valuable type-strain genomes for metagenomic binning, comparative biology and taxonomic classification.</title>
        <authorList>
            <person name="Goeker M."/>
        </authorList>
    </citation>
    <scope>NUCLEOTIDE SEQUENCE [LARGE SCALE GENOMIC DNA]</scope>
    <source>
        <strain evidence="1 2">DSM 17974</strain>
    </source>
</reference>